<dbReference type="Pfam" id="PF01963">
    <property type="entry name" value="TraB_PrgY_gumN"/>
    <property type="match status" value="1"/>
</dbReference>
<gene>
    <name evidence="1" type="ORF">DSL64_21785</name>
</gene>
<accession>A0A3D8Y5W3</accession>
<dbReference type="Proteomes" id="UP000256373">
    <property type="component" value="Unassembled WGS sequence"/>
</dbReference>
<comment type="caution">
    <text evidence="1">The sequence shown here is derived from an EMBL/GenBank/DDBJ whole genome shotgun (WGS) entry which is preliminary data.</text>
</comment>
<evidence type="ECO:0000313" key="1">
    <source>
        <dbReference type="EMBL" id="REA58020.1"/>
    </source>
</evidence>
<proteinExistence type="predicted"/>
<dbReference type="AlphaFoldDB" id="A0A3D8Y5W3"/>
<protein>
    <recommendedName>
        <fullName evidence="3">TraB/GumN family protein</fullName>
    </recommendedName>
</protein>
<reference evidence="1 2" key="1">
    <citation type="submission" date="2018-07" db="EMBL/GenBank/DDBJ databases">
        <title>Dyadobacter roseus sp. nov., isolated from rose rhizosphere soil.</title>
        <authorList>
            <person name="Chen L."/>
        </authorList>
    </citation>
    <scope>NUCLEOTIDE SEQUENCE [LARGE SCALE GENOMIC DNA]</scope>
    <source>
        <strain evidence="1 2">RS19</strain>
    </source>
</reference>
<dbReference type="EMBL" id="QNUL01000023">
    <property type="protein sequence ID" value="REA58020.1"/>
    <property type="molecule type" value="Genomic_DNA"/>
</dbReference>
<keyword evidence="2" id="KW-1185">Reference proteome</keyword>
<organism evidence="1 2">
    <name type="scientific">Dyadobacter luteus</name>
    <dbReference type="NCBI Taxonomy" id="2259619"/>
    <lineage>
        <taxon>Bacteria</taxon>
        <taxon>Pseudomonadati</taxon>
        <taxon>Bacteroidota</taxon>
        <taxon>Cytophagia</taxon>
        <taxon>Cytophagales</taxon>
        <taxon>Spirosomataceae</taxon>
        <taxon>Dyadobacter</taxon>
    </lineage>
</organism>
<evidence type="ECO:0008006" key="3">
    <source>
        <dbReference type="Google" id="ProtNLM"/>
    </source>
</evidence>
<dbReference type="CDD" id="cd14789">
    <property type="entry name" value="Tiki"/>
    <property type="match status" value="1"/>
</dbReference>
<evidence type="ECO:0000313" key="2">
    <source>
        <dbReference type="Proteomes" id="UP000256373"/>
    </source>
</evidence>
<dbReference type="InterPro" id="IPR002816">
    <property type="entry name" value="TraB/PrgY/GumN_fam"/>
</dbReference>
<sequence length="309" mass="34053">MKMSLSILFSLSLLFTQPDLKPASDKPGTILWKITAPELKKPSYLLGVNHVVSSDFLYSFPEIKSAIESSEILMTELFGDNQTAVYGNNSDKNIGPDSALKAVKLLTPEEHNTVDSFFVARVGEGITGNPDALEMNVWEFGSAVLTTLMSDKTRQGVTLPNMDRELYYAFKRKHKRCIGLDSMGNFALSSSDSTKARRLLSSLVERIRTDAYAGSDQPGLAKQADREIAVYKSMSYDYQFSKADPETSALLASNTSAQRNEKWMADIRSGIAENSCLIAVGAGHLLYKTGLISLLRKNGYKVEPVAIKR</sequence>
<name>A0A3D8Y5W3_9BACT</name>